<dbReference type="Proteomes" id="UP001145114">
    <property type="component" value="Unassembled WGS sequence"/>
</dbReference>
<accession>A0ACC1HST3</accession>
<evidence type="ECO:0000313" key="2">
    <source>
        <dbReference type="Proteomes" id="UP001145114"/>
    </source>
</evidence>
<proteinExistence type="predicted"/>
<protein>
    <submittedName>
        <fullName evidence="1">Nuclear cap-binding protein subunit 1</fullName>
    </submittedName>
</protein>
<feature type="non-terminal residue" evidence="1">
    <location>
        <position position="779"/>
    </location>
</feature>
<reference evidence="1" key="1">
    <citation type="submission" date="2022-06" db="EMBL/GenBank/DDBJ databases">
        <title>Phylogenomic reconstructions and comparative analyses of Kickxellomycotina fungi.</title>
        <authorList>
            <person name="Reynolds N.K."/>
            <person name="Stajich J.E."/>
            <person name="Barry K."/>
            <person name="Grigoriev I.V."/>
            <person name="Crous P."/>
            <person name="Smith M.E."/>
        </authorList>
    </citation>
    <scope>NUCLEOTIDE SEQUENCE</scope>
    <source>
        <strain evidence="1">RSA 2271</strain>
    </source>
</reference>
<name>A0ACC1HST3_9FUNG</name>
<evidence type="ECO:0000313" key="1">
    <source>
        <dbReference type="EMBL" id="KAJ1679356.1"/>
    </source>
</evidence>
<sequence>MPQTLNTAKHPYKGMFSLMSKFAVNPGSRPYGGARDGARGEFDEFGRQRRSRFNHGNRKPYDRPGRRGRGGASESSSPALDVEKRLSTLIAKVGDKASDNIRNNLDTLSGVIHRDFSKYSKSIVDALTEWQVTIYATLIGLVNAKSFDTGQAILTSIHGRLGNALSQEDWSTAKVILRFFGVLLSTKAINSTTLLAMYDRILENVSAASKQTVLNDCLTYLVLSTLPWSGKSLNQESPAELELVVARINGYLDKRVDTFNSRITHIFANEPATVDGLNWLRRFVSVMPNSDWSLNTVKTPYDDFQEELSSAMQHSFPPLSVPTVTSEQKRRENRPHVPRPTLQLFDFDTTKKVQRFVIQDLIFDTFNQLEINRKECARCVLGIFNACLPGVATSIQLELGEGKTGSDENASKGGLVIERLVMESLMTALLMMPAQHNRDVYYSALTVEICKIGSEATFHIIGATIRNIFAKMTQMEVESIDRFCSWFTVFISNFGYQWGWAEWTSILEKPADNDQQKTFVKESLLKCVRLAYFERIKQILPEQYLKAEGVVPARAPGPKFKFTVDMMDERTKAVSVAVGKCIKAKGTAEQVAEILEEHYGTWQDVTEEQRQMLAREMLIQHILLAGSKTFSHMLNSIERYMPVLQKYAEDLKDKLQIAKVTEEFWINNPQMYVITLDKLLNYRVIDPITVMEAIFDVAHVGQWNRFHYWEALHNTVQKVNLRVVQLKDRLEHIRSNRGRYDDDDEDETANVSSSQIEGYEQTLAQLRQEQRNVVTKTIE</sequence>
<dbReference type="EMBL" id="JAMZIH010000432">
    <property type="protein sequence ID" value="KAJ1679356.1"/>
    <property type="molecule type" value="Genomic_DNA"/>
</dbReference>
<organism evidence="1 2">
    <name type="scientific">Spiromyces aspiralis</name>
    <dbReference type="NCBI Taxonomy" id="68401"/>
    <lineage>
        <taxon>Eukaryota</taxon>
        <taxon>Fungi</taxon>
        <taxon>Fungi incertae sedis</taxon>
        <taxon>Zoopagomycota</taxon>
        <taxon>Kickxellomycotina</taxon>
        <taxon>Kickxellomycetes</taxon>
        <taxon>Kickxellales</taxon>
        <taxon>Kickxellaceae</taxon>
        <taxon>Spiromyces</taxon>
    </lineage>
</organism>
<comment type="caution">
    <text evidence="1">The sequence shown here is derived from an EMBL/GenBank/DDBJ whole genome shotgun (WGS) entry which is preliminary data.</text>
</comment>
<gene>
    <name evidence="1" type="primary">cbc1</name>
    <name evidence="1" type="ORF">EV182_002219</name>
</gene>
<keyword evidence="2" id="KW-1185">Reference proteome</keyword>